<dbReference type="EMBL" id="LFBV01000002">
    <property type="protein sequence ID" value="OKH94886.1"/>
    <property type="molecule type" value="Genomic_DNA"/>
</dbReference>
<dbReference type="AlphaFoldDB" id="A0A1Q4VAM9"/>
<gene>
    <name evidence="3" type="ORF">AB852_12105</name>
</gene>
<dbReference type="RefSeq" id="WP_073786980.1">
    <property type="nucleotide sequence ID" value="NZ_JBITHB010000019.1"/>
</dbReference>
<evidence type="ECO:0000256" key="2">
    <source>
        <dbReference type="SAM" id="SignalP"/>
    </source>
</evidence>
<accession>A0A1Q4VAM9</accession>
<dbReference type="STRING" id="1048205.AB852_12105"/>
<feature type="signal peptide" evidence="2">
    <location>
        <begin position="1"/>
        <end position="32"/>
    </location>
</feature>
<protein>
    <recommendedName>
        <fullName evidence="5">Lipoprotein</fullName>
    </recommendedName>
</protein>
<evidence type="ECO:0000313" key="4">
    <source>
        <dbReference type="Proteomes" id="UP000186455"/>
    </source>
</evidence>
<name>A0A1Q4VAM9_9ACTN</name>
<evidence type="ECO:0000256" key="1">
    <source>
        <dbReference type="SAM" id="MobiDB-lite"/>
    </source>
</evidence>
<feature type="compositionally biased region" description="Polar residues" evidence="1">
    <location>
        <begin position="174"/>
        <end position="189"/>
    </location>
</feature>
<keyword evidence="4" id="KW-1185">Reference proteome</keyword>
<feature type="compositionally biased region" description="Basic and acidic residues" evidence="1">
    <location>
        <begin position="55"/>
        <end position="74"/>
    </location>
</feature>
<evidence type="ECO:0000313" key="3">
    <source>
        <dbReference type="EMBL" id="OKH94886.1"/>
    </source>
</evidence>
<sequence>MSVNTTSRTTARLRLTALVVLPVLAFSMACVGGDDSNPDGARKDTAIAEVPAAPDKPDASPTKSDEKPGARSDSRSAFYDAQMTYIECMRAKGGYPDFPDPRLNGHPDWDKINAIGSQPGRNQGIRGGRNGVCVEQLQAVSAATPKIDQQKAYESMLAHAHCMRDNGVSKFVNPTMSGGNAQPGGQSNPMDPAFDEESPAYKKAREACASKLLDGLDGMQ</sequence>
<proteinExistence type="predicted"/>
<feature type="region of interest" description="Disordered" evidence="1">
    <location>
        <begin position="35"/>
        <end position="76"/>
    </location>
</feature>
<feature type="chain" id="PRO_5039492779" description="Lipoprotein" evidence="2">
    <location>
        <begin position="33"/>
        <end position="220"/>
    </location>
</feature>
<reference evidence="3 4" key="1">
    <citation type="submission" date="2015-06" db="EMBL/GenBank/DDBJ databases">
        <title>Cloning and characterization of the uncialamcin biosynthetic gene cluster.</title>
        <authorList>
            <person name="Yan X."/>
            <person name="Huang T."/>
            <person name="Ge H."/>
            <person name="Shen B."/>
        </authorList>
    </citation>
    <scope>NUCLEOTIDE SEQUENCE [LARGE SCALE GENOMIC DNA]</scope>
    <source>
        <strain evidence="3 4">DCA2648</strain>
    </source>
</reference>
<keyword evidence="2" id="KW-0732">Signal</keyword>
<comment type="caution">
    <text evidence="3">The sequence shown here is derived from an EMBL/GenBank/DDBJ whole genome shotgun (WGS) entry which is preliminary data.</text>
</comment>
<evidence type="ECO:0008006" key="5">
    <source>
        <dbReference type="Google" id="ProtNLM"/>
    </source>
</evidence>
<feature type="region of interest" description="Disordered" evidence="1">
    <location>
        <begin position="174"/>
        <end position="202"/>
    </location>
</feature>
<dbReference type="Proteomes" id="UP000186455">
    <property type="component" value="Unassembled WGS sequence"/>
</dbReference>
<organism evidence="3 4">
    <name type="scientific">Streptomyces uncialis</name>
    <dbReference type="NCBI Taxonomy" id="1048205"/>
    <lineage>
        <taxon>Bacteria</taxon>
        <taxon>Bacillati</taxon>
        <taxon>Actinomycetota</taxon>
        <taxon>Actinomycetes</taxon>
        <taxon>Kitasatosporales</taxon>
        <taxon>Streptomycetaceae</taxon>
        <taxon>Streptomyces</taxon>
    </lineage>
</organism>